<dbReference type="Gene3D" id="3.60.10.10">
    <property type="entry name" value="Endonuclease/exonuclease/phosphatase"/>
    <property type="match status" value="1"/>
</dbReference>
<comment type="caution">
    <text evidence="3">The sequence shown here is derived from an EMBL/GenBank/DDBJ whole genome shotgun (WGS) entry which is preliminary data.</text>
</comment>
<evidence type="ECO:0000259" key="2">
    <source>
        <dbReference type="Pfam" id="PF22669"/>
    </source>
</evidence>
<feature type="domain" description="Inositol polyphosphate-related phosphatase" evidence="2">
    <location>
        <begin position="97"/>
        <end position="177"/>
    </location>
</feature>
<evidence type="ECO:0000256" key="1">
    <source>
        <dbReference type="ARBA" id="ARBA00010768"/>
    </source>
</evidence>
<dbReference type="GO" id="GO:0004439">
    <property type="term" value="F:phosphatidylinositol-4,5-bisphosphate 5-phosphatase activity"/>
    <property type="evidence" value="ECO:0007669"/>
    <property type="project" value="TreeGrafter"/>
</dbReference>
<comment type="similarity">
    <text evidence="1">Belongs to the inositol polyphosphate 5-phosphatase family.</text>
</comment>
<keyword evidence="4" id="KW-1185">Reference proteome</keyword>
<proteinExistence type="inferred from homology"/>
<organism evidence="3 4">
    <name type="scientific">Cymbomonas tetramitiformis</name>
    <dbReference type="NCBI Taxonomy" id="36881"/>
    <lineage>
        <taxon>Eukaryota</taxon>
        <taxon>Viridiplantae</taxon>
        <taxon>Chlorophyta</taxon>
        <taxon>Pyramimonadophyceae</taxon>
        <taxon>Pyramimonadales</taxon>
        <taxon>Pyramimonadaceae</taxon>
        <taxon>Cymbomonas</taxon>
    </lineage>
</organism>
<dbReference type="InterPro" id="IPR036691">
    <property type="entry name" value="Endo/exonu/phosph_ase_sf"/>
</dbReference>
<dbReference type="EMBL" id="LGRX02020219">
    <property type="protein sequence ID" value="KAK3257698.1"/>
    <property type="molecule type" value="Genomic_DNA"/>
</dbReference>
<dbReference type="Proteomes" id="UP001190700">
    <property type="component" value="Unassembled WGS sequence"/>
</dbReference>
<dbReference type="SUPFAM" id="SSF56219">
    <property type="entry name" value="DNase I-like"/>
    <property type="match status" value="1"/>
</dbReference>
<dbReference type="InterPro" id="IPR000300">
    <property type="entry name" value="IPPc"/>
</dbReference>
<gene>
    <name evidence="3" type="ORF">CYMTET_33226</name>
</gene>
<evidence type="ECO:0000313" key="3">
    <source>
        <dbReference type="EMBL" id="KAK3257698.1"/>
    </source>
</evidence>
<dbReference type="Pfam" id="PF22669">
    <property type="entry name" value="Exo_endo_phos2"/>
    <property type="match status" value="1"/>
</dbReference>
<accession>A0AAE0FE32</accession>
<dbReference type="AlphaFoldDB" id="A0AAE0FE32"/>
<protein>
    <recommendedName>
        <fullName evidence="2">Inositol polyphosphate-related phosphatase domain-containing protein</fullName>
    </recommendedName>
</protein>
<dbReference type="PANTHER" id="PTHR11200">
    <property type="entry name" value="INOSITOL 5-PHOSPHATASE"/>
    <property type="match status" value="1"/>
</dbReference>
<name>A0AAE0FE32_9CHLO</name>
<dbReference type="InterPro" id="IPR046985">
    <property type="entry name" value="IP5"/>
</dbReference>
<sequence length="178" mass="19576">MCPAALPTASVRPTAMDVPGSLVVGRIRGNLTAIDARSAISASAAPYSLERCPQRYQRIRAPTGRRHAARSVTNGILSVISSIRAPTARDVPRNVISGIRVGGVLYNKGGVAVAMKIADTRVCFVNAHLAAHQEMYEERNSHFRKIIHGLKLGHREMDISCQFDHLIFLGDLNYRYQR</sequence>
<dbReference type="GO" id="GO:0046856">
    <property type="term" value="P:phosphatidylinositol dephosphorylation"/>
    <property type="evidence" value="ECO:0007669"/>
    <property type="project" value="InterPro"/>
</dbReference>
<evidence type="ECO:0000313" key="4">
    <source>
        <dbReference type="Proteomes" id="UP001190700"/>
    </source>
</evidence>
<reference evidence="3 4" key="1">
    <citation type="journal article" date="2015" name="Genome Biol. Evol.">
        <title>Comparative Genomics of a Bacterivorous Green Alga Reveals Evolutionary Causalities and Consequences of Phago-Mixotrophic Mode of Nutrition.</title>
        <authorList>
            <person name="Burns J.A."/>
            <person name="Paasch A."/>
            <person name="Narechania A."/>
            <person name="Kim E."/>
        </authorList>
    </citation>
    <scope>NUCLEOTIDE SEQUENCE [LARGE SCALE GENOMIC DNA]</scope>
    <source>
        <strain evidence="3 4">PLY_AMNH</strain>
    </source>
</reference>